<evidence type="ECO:0000313" key="1">
    <source>
        <dbReference type="EMBL" id="MFD2759397.1"/>
    </source>
</evidence>
<comment type="caution">
    <text evidence="1">The sequence shown here is derived from an EMBL/GenBank/DDBJ whole genome shotgun (WGS) entry which is preliminary data.</text>
</comment>
<organism evidence="1 2">
    <name type="scientific">Lentibacillus juripiscarius</name>
    <dbReference type="NCBI Taxonomy" id="257446"/>
    <lineage>
        <taxon>Bacteria</taxon>
        <taxon>Bacillati</taxon>
        <taxon>Bacillota</taxon>
        <taxon>Bacilli</taxon>
        <taxon>Bacillales</taxon>
        <taxon>Bacillaceae</taxon>
        <taxon>Lentibacillus</taxon>
    </lineage>
</organism>
<dbReference type="EMBL" id="JBHUNA010000001">
    <property type="protein sequence ID" value="MFD2759397.1"/>
    <property type="molecule type" value="Genomic_DNA"/>
</dbReference>
<dbReference type="Proteomes" id="UP001597502">
    <property type="component" value="Unassembled WGS sequence"/>
</dbReference>
<dbReference type="Pfam" id="PF11079">
    <property type="entry name" value="YqhG"/>
    <property type="match status" value="1"/>
</dbReference>
<accession>A0ABW5V422</accession>
<gene>
    <name evidence="1" type="ORF">ACFSUO_00110</name>
</gene>
<reference evidence="2" key="1">
    <citation type="journal article" date="2019" name="Int. J. Syst. Evol. Microbiol.">
        <title>The Global Catalogue of Microorganisms (GCM) 10K type strain sequencing project: providing services to taxonomists for standard genome sequencing and annotation.</title>
        <authorList>
            <consortium name="The Broad Institute Genomics Platform"/>
            <consortium name="The Broad Institute Genome Sequencing Center for Infectious Disease"/>
            <person name="Wu L."/>
            <person name="Ma J."/>
        </authorList>
    </citation>
    <scope>NUCLEOTIDE SEQUENCE [LARGE SCALE GENOMIC DNA]</scope>
    <source>
        <strain evidence="2">TISTR 1535</strain>
    </source>
</reference>
<dbReference type="RefSeq" id="WP_382389897.1">
    <property type="nucleotide sequence ID" value="NZ_JBHUNA010000001.1"/>
</dbReference>
<protein>
    <submittedName>
        <fullName evidence="1">YqhG family protein</fullName>
    </submittedName>
</protein>
<sequence>MAINDLHHFLESYFTAHHCSILHNQDGMLTVQLTEKMDRALMNRPFYWHYIKKMGHPGDPKQLTLITDPEKRDGKHEWVHFGSPRLHQILNHLHANEKYTKLFEAKDTNQKAALFPWLVANIKISYQGKQKKDEMVSIGLHLVNGTMKVGMMEEMEDKSMQNSISDYCYTIAPIITLKSGFKRMETVLEDYVQNQPHDWAETSLKTMEEEINLLRHFYKGENEDNEIRKEMDEIKERHYPSIHFEVINGGVFYLAEQD</sequence>
<keyword evidence="2" id="KW-1185">Reference proteome</keyword>
<name>A0ABW5V422_9BACI</name>
<evidence type="ECO:0000313" key="2">
    <source>
        <dbReference type="Proteomes" id="UP001597502"/>
    </source>
</evidence>
<dbReference type="InterPro" id="IPR024562">
    <property type="entry name" value="YqhG"/>
</dbReference>
<proteinExistence type="predicted"/>